<dbReference type="InterPro" id="IPR036047">
    <property type="entry name" value="F-box-like_dom_sf"/>
</dbReference>
<dbReference type="Proteomes" id="UP001231189">
    <property type="component" value="Unassembled WGS sequence"/>
</dbReference>
<dbReference type="EMBL" id="JAUUTY010000005">
    <property type="protein sequence ID" value="KAK1633193.1"/>
    <property type="molecule type" value="Genomic_DNA"/>
</dbReference>
<dbReference type="InterPro" id="IPR001810">
    <property type="entry name" value="F-box_dom"/>
</dbReference>
<proteinExistence type="predicted"/>
<dbReference type="AlphaFoldDB" id="A0AAD8RWX7"/>
<dbReference type="SUPFAM" id="SSF81383">
    <property type="entry name" value="F-box domain"/>
    <property type="match status" value="1"/>
</dbReference>
<dbReference type="InterPro" id="IPR017451">
    <property type="entry name" value="F-box-assoc_interact_dom"/>
</dbReference>
<evidence type="ECO:0000313" key="2">
    <source>
        <dbReference type="EMBL" id="KAK1633193.1"/>
    </source>
</evidence>
<organism evidence="2 3">
    <name type="scientific">Lolium multiflorum</name>
    <name type="common">Italian ryegrass</name>
    <name type="synonym">Lolium perenne subsp. multiflorum</name>
    <dbReference type="NCBI Taxonomy" id="4521"/>
    <lineage>
        <taxon>Eukaryota</taxon>
        <taxon>Viridiplantae</taxon>
        <taxon>Streptophyta</taxon>
        <taxon>Embryophyta</taxon>
        <taxon>Tracheophyta</taxon>
        <taxon>Spermatophyta</taxon>
        <taxon>Magnoliopsida</taxon>
        <taxon>Liliopsida</taxon>
        <taxon>Poales</taxon>
        <taxon>Poaceae</taxon>
        <taxon>BOP clade</taxon>
        <taxon>Pooideae</taxon>
        <taxon>Poodae</taxon>
        <taxon>Poeae</taxon>
        <taxon>Poeae Chloroplast Group 2 (Poeae type)</taxon>
        <taxon>Loliodinae</taxon>
        <taxon>Loliinae</taxon>
        <taxon>Lolium</taxon>
    </lineage>
</organism>
<dbReference type="Gene3D" id="1.20.1280.50">
    <property type="match status" value="1"/>
</dbReference>
<dbReference type="SUPFAM" id="SSF63825">
    <property type="entry name" value="YWTD domain"/>
    <property type="match status" value="1"/>
</dbReference>
<feature type="domain" description="F-box" evidence="1">
    <location>
        <begin position="5"/>
        <end position="45"/>
    </location>
</feature>
<comment type="caution">
    <text evidence="2">The sequence shown here is derived from an EMBL/GenBank/DDBJ whole genome shotgun (WGS) entry which is preliminary data.</text>
</comment>
<protein>
    <recommendedName>
        <fullName evidence="1">F-box domain-containing protein</fullName>
    </recommendedName>
</protein>
<dbReference type="InterPro" id="IPR013187">
    <property type="entry name" value="F-box-assoc_dom_typ3"/>
</dbReference>
<dbReference type="Pfam" id="PF00646">
    <property type="entry name" value="F-box"/>
    <property type="match status" value="1"/>
</dbReference>
<keyword evidence="3" id="KW-1185">Reference proteome</keyword>
<dbReference type="Pfam" id="PF08268">
    <property type="entry name" value="FBA_3"/>
    <property type="match status" value="1"/>
</dbReference>
<sequence>MAEFFPTDVLVEILLRLPSCARRRSRLVCQLWRDTVDTRTTTEIRPRTVVATKESVHLIEDLPSSSSDSSPTGSRDLWAGDAFKGMHLVGTCNGLVCMCDNRFRHRQKPGGSITLANPVTGEALAIPPLRHAKYSWCSYLMYGFGYHPATGRYKVVHVPYLSDRVSVFTLGEAAWRTVATGSPKETYDVNTGIVSVNGAAYWAVKEPAAKVVSFDLGNEHITYIRPLPDELSRPGCWRLTEVRGRLGIAFSQDDKTEVWVMEQCTWSRWYSVQMNKHQLTHPNFTYHGDHVLTMQWQPGRGLVLHKHKPSDGGNKTQRVVVEIDERNEGTVVAEFKTNYSSHQTFAYVETTEPLSVYQRKK</sequence>
<dbReference type="PANTHER" id="PTHR31111:SF133">
    <property type="entry name" value="OS07G0196600 PROTEIN"/>
    <property type="match status" value="1"/>
</dbReference>
<accession>A0AAD8RWX7</accession>
<evidence type="ECO:0000313" key="3">
    <source>
        <dbReference type="Proteomes" id="UP001231189"/>
    </source>
</evidence>
<name>A0AAD8RWX7_LOLMU</name>
<dbReference type="PANTHER" id="PTHR31111">
    <property type="entry name" value="BNAA05G37150D PROTEIN-RELATED"/>
    <property type="match status" value="1"/>
</dbReference>
<dbReference type="NCBIfam" id="TIGR01640">
    <property type="entry name" value="F_box_assoc_1"/>
    <property type="match status" value="1"/>
</dbReference>
<reference evidence="2" key="1">
    <citation type="submission" date="2023-07" db="EMBL/GenBank/DDBJ databases">
        <title>A chromosome-level genome assembly of Lolium multiflorum.</title>
        <authorList>
            <person name="Chen Y."/>
            <person name="Copetti D."/>
            <person name="Kolliker R."/>
            <person name="Studer B."/>
        </authorList>
    </citation>
    <scope>NUCLEOTIDE SEQUENCE</scope>
    <source>
        <strain evidence="2">02402/16</strain>
        <tissue evidence="2">Leaf</tissue>
    </source>
</reference>
<dbReference type="SMART" id="SM00256">
    <property type="entry name" value="FBOX"/>
    <property type="match status" value="1"/>
</dbReference>
<gene>
    <name evidence="2" type="ORF">QYE76_007508</name>
</gene>
<evidence type="ECO:0000259" key="1">
    <source>
        <dbReference type="SMART" id="SM00256"/>
    </source>
</evidence>